<dbReference type="GeneID" id="22587652"/>
<gene>
    <name evidence="1" type="ORF">PADG_11755</name>
</gene>
<dbReference type="EMBL" id="KN275960">
    <property type="protein sequence ID" value="KGM92217.1"/>
    <property type="molecule type" value="Genomic_DNA"/>
</dbReference>
<evidence type="ECO:0000313" key="1">
    <source>
        <dbReference type="EMBL" id="KGM92217.1"/>
    </source>
</evidence>
<name>A0A0A0HUH5_PARBD</name>
<dbReference type="KEGG" id="pbn:PADG_11755"/>
<sequence>MTTKAINHYELRAQTDNKTEGAANHMGWEPQLQNSDELPGIFESTPFLNVEDEKEINLSELDPNFYSTDAFADKLMSIRTIAQICKRSNPSSDISHSQHHTWLSKLPIRTSRIAEVVTTTAQRLKERIKRLNELDLTPQHVVAHDVVAPGDRTLSGEWETLTNDEKRYSLRTMGERHMRAWCNGWICR</sequence>
<reference evidence="1 2" key="1">
    <citation type="journal article" date="2011" name="PLoS Genet.">
        <title>Comparative genomic analysis of human fungal pathogens causing paracoccidioidomycosis.</title>
        <authorList>
            <person name="Desjardins C.A."/>
            <person name="Champion M.D."/>
            <person name="Holder J.W."/>
            <person name="Muszewska A."/>
            <person name="Goldberg J."/>
            <person name="Bailao A.M."/>
            <person name="Brigido M.M."/>
            <person name="Ferreira M.E."/>
            <person name="Garcia A.M."/>
            <person name="Grynberg M."/>
            <person name="Gujja S."/>
            <person name="Heiman D.I."/>
            <person name="Henn M.R."/>
            <person name="Kodira C.D."/>
            <person name="Leon-Narvaez H."/>
            <person name="Longo L.V."/>
            <person name="Ma L.J."/>
            <person name="Malavazi I."/>
            <person name="Matsuo A.L."/>
            <person name="Morais F.V."/>
            <person name="Pereira M."/>
            <person name="Rodriguez-Brito S."/>
            <person name="Sakthikumar S."/>
            <person name="Salem-Izacc S.M."/>
            <person name="Sykes S.M."/>
            <person name="Teixeira M.M."/>
            <person name="Vallejo M.C."/>
            <person name="Walter M.E."/>
            <person name="Yandava C."/>
            <person name="Young S."/>
            <person name="Zeng Q."/>
            <person name="Zucker J."/>
            <person name="Felipe M.S."/>
            <person name="Goldman G.H."/>
            <person name="Haas B.J."/>
            <person name="McEwen J.G."/>
            <person name="Nino-Vega G."/>
            <person name="Puccia R."/>
            <person name="San-Blas G."/>
            <person name="Soares C.M."/>
            <person name="Birren B.W."/>
            <person name="Cuomo C.A."/>
        </authorList>
    </citation>
    <scope>NUCLEOTIDE SEQUENCE [LARGE SCALE GENOMIC DNA]</scope>
    <source>
        <strain evidence="1 2">Pb18</strain>
    </source>
</reference>
<dbReference type="VEuPathDB" id="FungiDB:PADG_11755"/>
<dbReference type="HOGENOM" id="CLU_1441468_0_0_1"/>
<organism evidence="1 2">
    <name type="scientific">Paracoccidioides brasiliensis (strain Pb18)</name>
    <dbReference type="NCBI Taxonomy" id="502780"/>
    <lineage>
        <taxon>Eukaryota</taxon>
        <taxon>Fungi</taxon>
        <taxon>Dikarya</taxon>
        <taxon>Ascomycota</taxon>
        <taxon>Pezizomycotina</taxon>
        <taxon>Eurotiomycetes</taxon>
        <taxon>Eurotiomycetidae</taxon>
        <taxon>Onygenales</taxon>
        <taxon>Ajellomycetaceae</taxon>
        <taxon>Paracoccidioides</taxon>
    </lineage>
</organism>
<proteinExistence type="predicted"/>
<dbReference type="AlphaFoldDB" id="A0A0A0HUH5"/>
<accession>A0A0A0HUH5</accession>
<dbReference type="InParanoid" id="A0A0A0HUH5"/>
<dbReference type="RefSeq" id="XP_010759983.1">
    <property type="nucleotide sequence ID" value="XM_010761681.1"/>
</dbReference>
<keyword evidence="2" id="KW-1185">Reference proteome</keyword>
<evidence type="ECO:0000313" key="2">
    <source>
        <dbReference type="Proteomes" id="UP000001628"/>
    </source>
</evidence>
<protein>
    <submittedName>
        <fullName evidence="1">Uncharacterized protein</fullName>
    </submittedName>
</protein>
<dbReference type="STRING" id="502780.A0A0A0HUH5"/>
<dbReference type="Proteomes" id="UP000001628">
    <property type="component" value="Unassembled WGS sequence"/>
</dbReference>